<organism evidence="1 2">
    <name type="scientific">Claviceps pusilla</name>
    <dbReference type="NCBI Taxonomy" id="123648"/>
    <lineage>
        <taxon>Eukaryota</taxon>
        <taxon>Fungi</taxon>
        <taxon>Dikarya</taxon>
        <taxon>Ascomycota</taxon>
        <taxon>Pezizomycotina</taxon>
        <taxon>Sordariomycetes</taxon>
        <taxon>Hypocreomycetidae</taxon>
        <taxon>Hypocreales</taxon>
        <taxon>Clavicipitaceae</taxon>
        <taxon>Claviceps</taxon>
    </lineage>
</organism>
<gene>
    <name evidence="1" type="ORF">E4U43_002508</name>
</gene>
<dbReference type="EMBL" id="SRPW01001896">
    <property type="protein sequence ID" value="KAG5998069.1"/>
    <property type="molecule type" value="Genomic_DNA"/>
</dbReference>
<sequence length="79" mass="9165">MEAGWGETWRRCGEMWFRPGDGLFGGGVRMERPLYVEEHEDGTRDAIFTRVTSRHYGREWEEYAGGRLLATKARRSING</sequence>
<name>A0A9P7SV78_9HYPO</name>
<dbReference type="AlphaFoldDB" id="A0A9P7SV78"/>
<evidence type="ECO:0000313" key="1">
    <source>
        <dbReference type="EMBL" id="KAG5998069.1"/>
    </source>
</evidence>
<accession>A0A9P7SV78</accession>
<reference evidence="1" key="1">
    <citation type="journal article" date="2020" name="bioRxiv">
        <title>Whole genome comparisons of ergot fungi reveals the divergence and evolution of species within the genus Claviceps are the result of varying mechanisms driving genome evolution and host range expansion.</title>
        <authorList>
            <person name="Wyka S.A."/>
            <person name="Mondo S.J."/>
            <person name="Liu M."/>
            <person name="Dettman J."/>
            <person name="Nalam V."/>
            <person name="Broders K.D."/>
        </authorList>
    </citation>
    <scope>NUCLEOTIDE SEQUENCE</scope>
    <source>
        <strain evidence="1">CCC 602</strain>
    </source>
</reference>
<keyword evidence="2" id="KW-1185">Reference proteome</keyword>
<comment type="caution">
    <text evidence="1">The sequence shown here is derived from an EMBL/GenBank/DDBJ whole genome shotgun (WGS) entry which is preliminary data.</text>
</comment>
<protein>
    <submittedName>
        <fullName evidence="1">Uncharacterized protein</fullName>
    </submittedName>
</protein>
<proteinExistence type="predicted"/>
<dbReference type="Proteomes" id="UP000748025">
    <property type="component" value="Unassembled WGS sequence"/>
</dbReference>
<evidence type="ECO:0000313" key="2">
    <source>
        <dbReference type="Proteomes" id="UP000748025"/>
    </source>
</evidence>